<feature type="transmembrane region" description="Helical" evidence="9">
    <location>
        <begin position="91"/>
        <end position="110"/>
    </location>
</feature>
<dbReference type="Proteomes" id="UP000031443">
    <property type="component" value="Unassembled WGS sequence"/>
</dbReference>
<sequence>MAWGITSQFILSGLTDNPKTQLAFFMVFLHTYIIILLANLGMIVLIQLDARLHNPMYFSDLCYSSFVVPKTLANFLDERKAISFTGCAMQFYFYAVFATVECRLLAAMAYDHYVAICNPLMYPVLMSRKAYIWLVVASFLHVITFECKVRVADCVIKSGCAAAFQSGRWLTEQVHVTPLTQQEATHSSSDSNSCLDIAVHTVHKGTTGNS</sequence>
<dbReference type="PROSITE" id="PS50262">
    <property type="entry name" value="G_PROTEIN_RECEP_F1_2"/>
    <property type="match status" value="1"/>
</dbReference>
<evidence type="ECO:0000256" key="5">
    <source>
        <dbReference type="ARBA" id="ARBA00023040"/>
    </source>
</evidence>
<evidence type="ECO:0000256" key="2">
    <source>
        <dbReference type="ARBA" id="ARBA00004141"/>
    </source>
</evidence>
<feature type="transmembrane region" description="Helical" evidence="9">
    <location>
        <begin position="130"/>
        <end position="147"/>
    </location>
</feature>
<proteinExistence type="predicted"/>
<dbReference type="GO" id="GO:0004984">
    <property type="term" value="F:olfactory receptor activity"/>
    <property type="evidence" value="ECO:0007669"/>
    <property type="project" value="InterPro"/>
</dbReference>
<evidence type="ECO:0000256" key="4">
    <source>
        <dbReference type="ARBA" id="ARBA00022989"/>
    </source>
</evidence>
<evidence type="ECO:0000256" key="6">
    <source>
        <dbReference type="ARBA" id="ARBA00023136"/>
    </source>
</evidence>
<evidence type="ECO:0000313" key="12">
    <source>
        <dbReference type="Proteomes" id="UP000031443"/>
    </source>
</evidence>
<keyword evidence="6 9" id="KW-0472">Membrane</keyword>
<gene>
    <name evidence="11" type="ORF">UY3_18273</name>
</gene>
<dbReference type="SUPFAM" id="SSF81321">
    <property type="entry name" value="Family A G protein-coupled receptor-like"/>
    <property type="match status" value="1"/>
</dbReference>
<evidence type="ECO:0000256" key="9">
    <source>
        <dbReference type="SAM" id="Phobius"/>
    </source>
</evidence>
<dbReference type="PANTHER" id="PTHR48018">
    <property type="entry name" value="OLFACTORY RECEPTOR"/>
    <property type="match status" value="1"/>
</dbReference>
<dbReference type="STRING" id="8469.M7APF2"/>
<evidence type="ECO:0000256" key="3">
    <source>
        <dbReference type="ARBA" id="ARBA00022692"/>
    </source>
</evidence>
<keyword evidence="3 9" id="KW-0812">Transmembrane</keyword>
<dbReference type="InterPro" id="IPR017452">
    <property type="entry name" value="GPCR_Rhodpsn_7TM"/>
</dbReference>
<evidence type="ECO:0000259" key="10">
    <source>
        <dbReference type="PROSITE" id="PS50262"/>
    </source>
</evidence>
<keyword evidence="8" id="KW-0807">Transducer</keyword>
<reference evidence="12" key="1">
    <citation type="journal article" date="2013" name="Nat. Genet.">
        <title>The draft genomes of soft-shell turtle and green sea turtle yield insights into the development and evolution of the turtle-specific body plan.</title>
        <authorList>
            <person name="Wang Z."/>
            <person name="Pascual-Anaya J."/>
            <person name="Zadissa A."/>
            <person name="Li W."/>
            <person name="Niimura Y."/>
            <person name="Huang Z."/>
            <person name="Li C."/>
            <person name="White S."/>
            <person name="Xiong Z."/>
            <person name="Fang D."/>
            <person name="Wang B."/>
            <person name="Ming Y."/>
            <person name="Chen Y."/>
            <person name="Zheng Y."/>
            <person name="Kuraku S."/>
            <person name="Pignatelli M."/>
            <person name="Herrero J."/>
            <person name="Beal K."/>
            <person name="Nozawa M."/>
            <person name="Li Q."/>
            <person name="Wang J."/>
            <person name="Zhang H."/>
            <person name="Yu L."/>
            <person name="Shigenobu S."/>
            <person name="Wang J."/>
            <person name="Liu J."/>
            <person name="Flicek P."/>
            <person name="Searle S."/>
            <person name="Wang J."/>
            <person name="Kuratani S."/>
            <person name="Yin Y."/>
            <person name="Aken B."/>
            <person name="Zhang G."/>
            <person name="Irie N."/>
        </authorList>
    </citation>
    <scope>NUCLEOTIDE SEQUENCE [LARGE SCALE GENOMIC DNA]</scope>
</reference>
<organism evidence="11 12">
    <name type="scientific">Chelonia mydas</name>
    <name type="common">Green sea-turtle</name>
    <name type="synonym">Chelonia agassizi</name>
    <dbReference type="NCBI Taxonomy" id="8469"/>
    <lineage>
        <taxon>Eukaryota</taxon>
        <taxon>Metazoa</taxon>
        <taxon>Chordata</taxon>
        <taxon>Craniata</taxon>
        <taxon>Vertebrata</taxon>
        <taxon>Euteleostomi</taxon>
        <taxon>Archelosauria</taxon>
        <taxon>Testudinata</taxon>
        <taxon>Testudines</taxon>
        <taxon>Cryptodira</taxon>
        <taxon>Durocryptodira</taxon>
        <taxon>Americhelydia</taxon>
        <taxon>Chelonioidea</taxon>
        <taxon>Cheloniidae</taxon>
        <taxon>Chelonia</taxon>
    </lineage>
</organism>
<dbReference type="InterPro" id="IPR000725">
    <property type="entry name" value="Olfact_rcpt"/>
</dbReference>
<keyword evidence="7 11" id="KW-0675">Receptor</keyword>
<dbReference type="Pfam" id="PF13853">
    <property type="entry name" value="7tm_4"/>
    <property type="match status" value="1"/>
</dbReference>
<keyword evidence="12" id="KW-1185">Reference proteome</keyword>
<evidence type="ECO:0000256" key="7">
    <source>
        <dbReference type="ARBA" id="ARBA00023170"/>
    </source>
</evidence>
<dbReference type="AlphaFoldDB" id="M7APF2"/>
<accession>M7APF2</accession>
<keyword evidence="4 9" id="KW-1133">Transmembrane helix</keyword>
<protein>
    <submittedName>
        <fullName evidence="11">Olfactory receptor-like protein OLF1</fullName>
    </submittedName>
</protein>
<keyword evidence="5" id="KW-0297">G-protein coupled receptor</keyword>
<feature type="transmembrane region" description="Helical" evidence="9">
    <location>
        <begin position="22"/>
        <end position="46"/>
    </location>
</feature>
<evidence type="ECO:0000313" key="11">
    <source>
        <dbReference type="EMBL" id="EMP24660.1"/>
    </source>
</evidence>
<feature type="domain" description="G-protein coupled receptors family 1 profile" evidence="10">
    <location>
        <begin position="29"/>
        <end position="140"/>
    </location>
</feature>
<dbReference type="GO" id="GO:0004930">
    <property type="term" value="F:G protein-coupled receptor activity"/>
    <property type="evidence" value="ECO:0007669"/>
    <property type="project" value="UniProtKB-KW"/>
</dbReference>
<dbReference type="Gene3D" id="1.20.1070.10">
    <property type="entry name" value="Rhodopsin 7-helix transmembrane proteins"/>
    <property type="match status" value="1"/>
</dbReference>
<dbReference type="EMBL" id="KB598769">
    <property type="protein sequence ID" value="EMP24660.1"/>
    <property type="molecule type" value="Genomic_DNA"/>
</dbReference>
<comment type="subcellular location">
    <subcellularLocation>
        <location evidence="2">Membrane</location>
        <topology evidence="2">Multi-pass membrane protein</topology>
    </subcellularLocation>
</comment>
<comment type="function">
    <text evidence="1">Odorant receptor.</text>
</comment>
<evidence type="ECO:0000256" key="1">
    <source>
        <dbReference type="ARBA" id="ARBA00002936"/>
    </source>
</evidence>
<evidence type="ECO:0000256" key="8">
    <source>
        <dbReference type="ARBA" id="ARBA00023224"/>
    </source>
</evidence>
<dbReference type="GO" id="GO:0016020">
    <property type="term" value="C:membrane"/>
    <property type="evidence" value="ECO:0007669"/>
    <property type="project" value="UniProtKB-SubCell"/>
</dbReference>
<name>M7APF2_CHEMY</name>